<sequence>MTLHSLRRMAESTVDAASGSKQETEEKEEKMFVESENMKLLR</sequence>
<evidence type="ECO:0000256" key="1">
    <source>
        <dbReference type="SAM" id="MobiDB-lite"/>
    </source>
</evidence>
<feature type="region of interest" description="Disordered" evidence="1">
    <location>
        <begin position="1"/>
        <end position="42"/>
    </location>
</feature>
<proteinExistence type="predicted"/>
<evidence type="ECO:0000313" key="2">
    <source>
        <dbReference type="EMBL" id="GCA62733.1"/>
    </source>
</evidence>
<organism evidence="2 3">
    <name type="scientific">Kipferlia bialata</name>
    <dbReference type="NCBI Taxonomy" id="797122"/>
    <lineage>
        <taxon>Eukaryota</taxon>
        <taxon>Metamonada</taxon>
        <taxon>Carpediemonas-like organisms</taxon>
        <taxon>Kipferlia</taxon>
    </lineage>
</organism>
<dbReference type="EMBL" id="BDIP01001273">
    <property type="protein sequence ID" value="GCA62733.1"/>
    <property type="molecule type" value="Genomic_DNA"/>
</dbReference>
<dbReference type="AlphaFoldDB" id="A0A391NW67"/>
<protein>
    <submittedName>
        <fullName evidence="2">Uncharacterized protein</fullName>
    </submittedName>
</protein>
<dbReference type="Proteomes" id="UP000265618">
    <property type="component" value="Unassembled WGS sequence"/>
</dbReference>
<reference evidence="2 3" key="1">
    <citation type="journal article" date="2018" name="PLoS ONE">
        <title>The draft genome of Kipferlia bialata reveals reductive genome evolution in fornicate parasites.</title>
        <authorList>
            <person name="Tanifuji G."/>
            <person name="Takabayashi S."/>
            <person name="Kume K."/>
            <person name="Takagi M."/>
            <person name="Nakayama T."/>
            <person name="Kamikawa R."/>
            <person name="Inagaki Y."/>
            <person name="Hashimoto T."/>
        </authorList>
    </citation>
    <scope>NUCLEOTIDE SEQUENCE [LARGE SCALE GENOMIC DNA]</scope>
    <source>
        <strain evidence="2">NY0173</strain>
    </source>
</reference>
<name>A0A391NW67_9EUKA</name>
<accession>A0A391NW67</accession>
<feature type="non-terminal residue" evidence="2">
    <location>
        <position position="42"/>
    </location>
</feature>
<evidence type="ECO:0000313" key="3">
    <source>
        <dbReference type="Proteomes" id="UP000265618"/>
    </source>
</evidence>
<feature type="compositionally biased region" description="Basic and acidic residues" evidence="1">
    <location>
        <begin position="22"/>
        <end position="42"/>
    </location>
</feature>
<comment type="caution">
    <text evidence="2">The sequence shown here is derived from an EMBL/GenBank/DDBJ whole genome shotgun (WGS) entry which is preliminary data.</text>
</comment>
<gene>
    <name evidence="2" type="ORF">KIPB_005434</name>
</gene>
<keyword evidence="3" id="KW-1185">Reference proteome</keyword>